<evidence type="ECO:0000259" key="9">
    <source>
        <dbReference type="PROSITE" id="PS50893"/>
    </source>
</evidence>
<accession>A0A449AU73</accession>
<evidence type="ECO:0000313" key="12">
    <source>
        <dbReference type="Proteomes" id="UP000290815"/>
    </source>
</evidence>
<dbReference type="SUPFAM" id="SSF52540">
    <property type="entry name" value="P-loop containing nucleoside triphosphate hydrolases"/>
    <property type="match status" value="1"/>
</dbReference>
<dbReference type="GO" id="GO:0140359">
    <property type="term" value="F:ABC-type transporter activity"/>
    <property type="evidence" value="ECO:0007669"/>
    <property type="project" value="InterPro"/>
</dbReference>
<evidence type="ECO:0000256" key="1">
    <source>
        <dbReference type="ARBA" id="ARBA00004651"/>
    </source>
</evidence>
<dbReference type="InterPro" id="IPR003439">
    <property type="entry name" value="ABC_transporter-like_ATP-bd"/>
</dbReference>
<dbReference type="GO" id="GO:0005886">
    <property type="term" value="C:plasma membrane"/>
    <property type="evidence" value="ECO:0007669"/>
    <property type="project" value="UniProtKB-SubCell"/>
</dbReference>
<dbReference type="PANTHER" id="PTHR43158:SF2">
    <property type="entry name" value="SKFA PEPTIDE EXPORT ATP-BINDING PROTEIN SKFE"/>
    <property type="match status" value="1"/>
</dbReference>
<keyword evidence="5 11" id="KW-0067">ATP-binding</keyword>
<evidence type="ECO:0000256" key="8">
    <source>
        <dbReference type="SAM" id="Phobius"/>
    </source>
</evidence>
<feature type="transmembrane region" description="Helical" evidence="8">
    <location>
        <begin position="156"/>
        <end position="176"/>
    </location>
</feature>
<dbReference type="InterPro" id="IPR027417">
    <property type="entry name" value="P-loop_NTPase"/>
</dbReference>
<dbReference type="SMART" id="SM00382">
    <property type="entry name" value="AAA"/>
    <property type="match status" value="1"/>
</dbReference>
<keyword evidence="3 8" id="KW-0812">Transmembrane</keyword>
<organism evidence="11 12">
    <name type="scientific">Mycoplasmopsis glycophila</name>
    <dbReference type="NCBI Taxonomy" id="171285"/>
    <lineage>
        <taxon>Bacteria</taxon>
        <taxon>Bacillati</taxon>
        <taxon>Mycoplasmatota</taxon>
        <taxon>Mycoplasmoidales</taxon>
        <taxon>Metamycoplasmataceae</taxon>
        <taxon>Mycoplasmopsis</taxon>
    </lineage>
</organism>
<dbReference type="SUPFAM" id="SSF90123">
    <property type="entry name" value="ABC transporter transmembrane region"/>
    <property type="match status" value="1"/>
</dbReference>
<sequence length="518" mass="60989">MRWDKLIWKDKKMFFTTILLRIVTSIFNALGLWFFFKALESLSQTNSDIKQSLFYILGFLLVQILDIALEIQNQKRFLKLIYLTQNNLRISFMEKYKEFHPREFQTRKPEIFLNNLETDSMYLAQYSLVYVVFFGSFFNLIAFSFLYAYLSWAIILLLWGISIVKLLLNFLGMMLRAKKNVQIVSLRESRYVKVSNFIRNAFAFLFGNRTELIVSIIANDVNQNYRRKLGYNLTKDLIDFVSLLIEVLQVVICFVVGFTLFYNNKIDLAILILFLSNFKSFDDNFQFLLSMVEGVSTIRQYNKKVNNFFNQFEKGKLVPQVEFASLKVSNLNFKYDNKTIFDNFDYLLEKGKKYLVIGESGSGKTTLINILNNNIYNYTGDVFLNDYKIQKEDNLSANIGFLTSAITLPSEIDSDFWDLENNKALAEIFEIDFIDFNKTTKTDNLSLGQKQRILLFDLFKHQRSLYILDESLSNIDKSRRYKMLDKLLESDKTILLISHHIPNHIHHQFDHILDLNHK</sequence>
<dbReference type="Gene3D" id="1.20.1560.10">
    <property type="entry name" value="ABC transporter type 1, transmembrane domain"/>
    <property type="match status" value="1"/>
</dbReference>
<feature type="transmembrane region" description="Helical" evidence="8">
    <location>
        <begin position="238"/>
        <end position="262"/>
    </location>
</feature>
<dbReference type="GO" id="GO:0005524">
    <property type="term" value="F:ATP binding"/>
    <property type="evidence" value="ECO:0007669"/>
    <property type="project" value="UniProtKB-KW"/>
</dbReference>
<comment type="similarity">
    <text evidence="2">Belongs to the ABC transporter superfamily.</text>
</comment>
<evidence type="ECO:0000256" key="4">
    <source>
        <dbReference type="ARBA" id="ARBA00022741"/>
    </source>
</evidence>
<evidence type="ECO:0000256" key="2">
    <source>
        <dbReference type="ARBA" id="ARBA00005417"/>
    </source>
</evidence>
<comment type="subcellular location">
    <subcellularLocation>
        <location evidence="1">Cell membrane</location>
        <topology evidence="1">Multi-pass membrane protein</topology>
    </subcellularLocation>
</comment>
<keyword evidence="7 8" id="KW-0472">Membrane</keyword>
<feature type="domain" description="ABC transmembrane type-1" evidence="10">
    <location>
        <begin position="15"/>
        <end position="297"/>
    </location>
</feature>
<evidence type="ECO:0000313" key="11">
    <source>
        <dbReference type="EMBL" id="VEU70074.1"/>
    </source>
</evidence>
<dbReference type="InterPro" id="IPR011527">
    <property type="entry name" value="ABC1_TM_dom"/>
</dbReference>
<dbReference type="KEGG" id="mgly:NCTC10194_00069"/>
<gene>
    <name evidence="11" type="ORF">NCTC10194_00069</name>
</gene>
<dbReference type="InterPro" id="IPR036640">
    <property type="entry name" value="ABC1_TM_sf"/>
</dbReference>
<reference evidence="11 12" key="1">
    <citation type="submission" date="2019-01" db="EMBL/GenBank/DDBJ databases">
        <authorList>
            <consortium name="Pathogen Informatics"/>
        </authorList>
    </citation>
    <scope>NUCLEOTIDE SEQUENCE [LARGE SCALE GENOMIC DNA]</scope>
    <source>
        <strain evidence="11 12">NCTC10194</strain>
    </source>
</reference>
<dbReference type="EMBL" id="LR215024">
    <property type="protein sequence ID" value="VEU70074.1"/>
    <property type="molecule type" value="Genomic_DNA"/>
</dbReference>
<protein>
    <submittedName>
        <fullName evidence="11">ABC transporter ATP-binding protein</fullName>
    </submittedName>
</protein>
<dbReference type="PROSITE" id="PS50893">
    <property type="entry name" value="ABC_TRANSPORTER_2"/>
    <property type="match status" value="1"/>
</dbReference>
<feature type="transmembrane region" description="Helical" evidence="8">
    <location>
        <begin position="12"/>
        <end position="36"/>
    </location>
</feature>
<keyword evidence="6 8" id="KW-1133">Transmembrane helix</keyword>
<dbReference type="PANTHER" id="PTHR43158">
    <property type="entry name" value="SKFA PEPTIDE EXPORT ATP-BINDING PROTEIN SKFE"/>
    <property type="match status" value="1"/>
</dbReference>
<dbReference type="InterPro" id="IPR003593">
    <property type="entry name" value="AAA+_ATPase"/>
</dbReference>
<evidence type="ECO:0000256" key="3">
    <source>
        <dbReference type="ARBA" id="ARBA00022692"/>
    </source>
</evidence>
<evidence type="ECO:0000256" key="7">
    <source>
        <dbReference type="ARBA" id="ARBA00023136"/>
    </source>
</evidence>
<dbReference type="Proteomes" id="UP000290815">
    <property type="component" value="Chromosome"/>
</dbReference>
<evidence type="ECO:0000259" key="10">
    <source>
        <dbReference type="PROSITE" id="PS50929"/>
    </source>
</evidence>
<dbReference type="PROSITE" id="PS50929">
    <property type="entry name" value="ABC_TM1F"/>
    <property type="match status" value="1"/>
</dbReference>
<feature type="domain" description="ABC transporter" evidence="9">
    <location>
        <begin position="326"/>
        <end position="517"/>
    </location>
</feature>
<dbReference type="Gene3D" id="3.40.50.300">
    <property type="entry name" value="P-loop containing nucleotide triphosphate hydrolases"/>
    <property type="match status" value="1"/>
</dbReference>
<dbReference type="Pfam" id="PF00005">
    <property type="entry name" value="ABC_tran"/>
    <property type="match status" value="1"/>
</dbReference>
<dbReference type="AlphaFoldDB" id="A0A449AU73"/>
<keyword evidence="12" id="KW-1185">Reference proteome</keyword>
<evidence type="ECO:0000256" key="6">
    <source>
        <dbReference type="ARBA" id="ARBA00022989"/>
    </source>
</evidence>
<keyword evidence="4" id="KW-0547">Nucleotide-binding</keyword>
<feature type="transmembrane region" description="Helical" evidence="8">
    <location>
        <begin position="52"/>
        <end position="69"/>
    </location>
</feature>
<evidence type="ECO:0000256" key="5">
    <source>
        <dbReference type="ARBA" id="ARBA00022840"/>
    </source>
</evidence>
<dbReference type="RefSeq" id="WP_027333679.1">
    <property type="nucleotide sequence ID" value="NZ_LR215024.1"/>
</dbReference>
<name>A0A449AU73_9BACT</name>
<proteinExistence type="inferred from homology"/>
<dbReference type="CDD" id="cd00267">
    <property type="entry name" value="ABC_ATPase"/>
    <property type="match status" value="1"/>
</dbReference>
<feature type="transmembrane region" description="Helical" evidence="8">
    <location>
        <begin position="128"/>
        <end position="150"/>
    </location>
</feature>
<dbReference type="GO" id="GO:0016887">
    <property type="term" value="F:ATP hydrolysis activity"/>
    <property type="evidence" value="ECO:0007669"/>
    <property type="project" value="InterPro"/>
</dbReference>